<comment type="caution">
    <text evidence="2">The sequence shown here is derived from an EMBL/GenBank/DDBJ whole genome shotgun (WGS) entry which is preliminary data.</text>
</comment>
<dbReference type="PANTHER" id="PTHR47426">
    <property type="entry name" value="ACYL-COA N-ACYLTRANSFERASES (NAT) SUPERFAMILY PROTEIN"/>
    <property type="match status" value="1"/>
</dbReference>
<dbReference type="Gene3D" id="3.40.630.30">
    <property type="match status" value="1"/>
</dbReference>
<sequence length="120" mass="13602">MWIWLKISLLSNPCVTGIEHAYVHVHRNNTPAQKLYEKMGFEIVEAASSQLVEEQTYLLCCNYSWRLSSQKQSCNHTAPCELALAIVCKIHNFTDDEYTRISRSCCVSKVCVLITGISTS</sequence>
<dbReference type="SUPFAM" id="SSF55729">
    <property type="entry name" value="Acyl-CoA N-acyltransferases (Nat)"/>
    <property type="match status" value="1"/>
</dbReference>
<feature type="chain" id="PRO_5042102466" description="N-acetyltransferase domain-containing protein" evidence="1">
    <location>
        <begin position="18"/>
        <end position="120"/>
    </location>
</feature>
<evidence type="ECO:0000256" key="1">
    <source>
        <dbReference type="SAM" id="SignalP"/>
    </source>
</evidence>
<keyword evidence="1" id="KW-0732">Signal</keyword>
<protein>
    <recommendedName>
        <fullName evidence="4">N-acetyltransferase domain-containing protein</fullName>
    </recommendedName>
</protein>
<organism evidence="2 3">
    <name type="scientific">Populus alba x Populus x berolinensis</name>
    <dbReference type="NCBI Taxonomy" id="444605"/>
    <lineage>
        <taxon>Eukaryota</taxon>
        <taxon>Viridiplantae</taxon>
        <taxon>Streptophyta</taxon>
        <taxon>Embryophyta</taxon>
        <taxon>Tracheophyta</taxon>
        <taxon>Spermatophyta</taxon>
        <taxon>Magnoliopsida</taxon>
        <taxon>eudicotyledons</taxon>
        <taxon>Gunneridae</taxon>
        <taxon>Pentapetalae</taxon>
        <taxon>rosids</taxon>
        <taxon>fabids</taxon>
        <taxon>Malpighiales</taxon>
        <taxon>Salicaceae</taxon>
        <taxon>Saliceae</taxon>
        <taxon>Populus</taxon>
    </lineage>
</organism>
<dbReference type="Proteomes" id="UP001164929">
    <property type="component" value="Chromosome 6"/>
</dbReference>
<dbReference type="AlphaFoldDB" id="A0AAD6QNE3"/>
<dbReference type="PANTHER" id="PTHR47426:SF3">
    <property type="entry name" value="GCN5-RELATED N-ACETYLTRANSFERASE 6, CHLOROPLASTIC"/>
    <property type="match status" value="1"/>
</dbReference>
<evidence type="ECO:0008006" key="4">
    <source>
        <dbReference type="Google" id="ProtNLM"/>
    </source>
</evidence>
<evidence type="ECO:0000313" key="2">
    <source>
        <dbReference type="EMBL" id="KAJ6993567.1"/>
    </source>
</evidence>
<reference evidence="2" key="1">
    <citation type="journal article" date="2023" name="Mol. Ecol. Resour.">
        <title>Chromosome-level genome assembly of a triploid poplar Populus alba 'Berolinensis'.</title>
        <authorList>
            <person name="Chen S."/>
            <person name="Yu Y."/>
            <person name="Wang X."/>
            <person name="Wang S."/>
            <person name="Zhang T."/>
            <person name="Zhou Y."/>
            <person name="He R."/>
            <person name="Meng N."/>
            <person name="Wang Y."/>
            <person name="Liu W."/>
            <person name="Liu Z."/>
            <person name="Liu J."/>
            <person name="Guo Q."/>
            <person name="Huang H."/>
            <person name="Sederoff R.R."/>
            <person name="Wang G."/>
            <person name="Qu G."/>
            <person name="Chen S."/>
        </authorList>
    </citation>
    <scope>NUCLEOTIDE SEQUENCE</scope>
    <source>
        <strain evidence="2">SC-2020</strain>
    </source>
</reference>
<evidence type="ECO:0000313" key="3">
    <source>
        <dbReference type="Proteomes" id="UP001164929"/>
    </source>
</evidence>
<keyword evidence="3" id="KW-1185">Reference proteome</keyword>
<dbReference type="InterPro" id="IPR016181">
    <property type="entry name" value="Acyl_CoA_acyltransferase"/>
</dbReference>
<proteinExistence type="predicted"/>
<dbReference type="EMBL" id="JAQIZT010000006">
    <property type="protein sequence ID" value="KAJ6993567.1"/>
    <property type="molecule type" value="Genomic_DNA"/>
</dbReference>
<feature type="signal peptide" evidence="1">
    <location>
        <begin position="1"/>
        <end position="17"/>
    </location>
</feature>
<accession>A0AAD6QNE3</accession>
<name>A0AAD6QNE3_9ROSI</name>
<gene>
    <name evidence="2" type="ORF">NC653_016642</name>
</gene>